<name>A0A545T6R4_9GAMM</name>
<proteinExistence type="predicted"/>
<comment type="caution">
    <text evidence="1">The sequence shown here is derived from an EMBL/GenBank/DDBJ whole genome shotgun (WGS) entry which is preliminary data.</text>
</comment>
<evidence type="ECO:0000313" key="1">
    <source>
        <dbReference type="EMBL" id="TQV72920.1"/>
    </source>
</evidence>
<dbReference type="RefSeq" id="WP_142943059.1">
    <property type="nucleotide sequence ID" value="NZ_VIKR01000004.1"/>
</dbReference>
<sequence length="192" mass="22621">MYPEEDAVINEVMLEIKAECPKAFDLINLDIENTKKNHEYYWSINRSLKWVAKEGMLIEKLNSSLERFDKALKIVFEKEIVGVWKGTADGTNETITLQINDDKTMRLVREWDDSDGEHEYQEYRSAPHAYRECNGLIVCDLWNGQRVTNIRVALFPNITHTKTMDGSMFMFQDEVKSFCMRVEFEYLKMVKK</sequence>
<accession>A0A545T6R4</accession>
<evidence type="ECO:0000313" key="2">
    <source>
        <dbReference type="Proteomes" id="UP000317839"/>
    </source>
</evidence>
<organism evidence="1 2">
    <name type="scientific">Aliikangiella marina</name>
    <dbReference type="NCBI Taxonomy" id="1712262"/>
    <lineage>
        <taxon>Bacteria</taxon>
        <taxon>Pseudomonadati</taxon>
        <taxon>Pseudomonadota</taxon>
        <taxon>Gammaproteobacteria</taxon>
        <taxon>Oceanospirillales</taxon>
        <taxon>Pleioneaceae</taxon>
        <taxon>Aliikangiella</taxon>
    </lineage>
</organism>
<protein>
    <submittedName>
        <fullName evidence="1">Uncharacterized protein</fullName>
    </submittedName>
</protein>
<dbReference type="OrthoDB" id="9794842at2"/>
<reference evidence="1 2" key="1">
    <citation type="submission" date="2019-06" db="EMBL/GenBank/DDBJ databases">
        <title>Draft genome of Aliikangiella marina GYP-15.</title>
        <authorList>
            <person name="Wang G."/>
        </authorList>
    </citation>
    <scope>NUCLEOTIDE SEQUENCE [LARGE SCALE GENOMIC DNA]</scope>
    <source>
        <strain evidence="1 2">GYP-15</strain>
    </source>
</reference>
<gene>
    <name evidence="1" type="ORF">FLL45_15760</name>
</gene>
<dbReference type="AlphaFoldDB" id="A0A545T6R4"/>
<keyword evidence="2" id="KW-1185">Reference proteome</keyword>
<dbReference type="EMBL" id="VIKR01000004">
    <property type="protein sequence ID" value="TQV72920.1"/>
    <property type="molecule type" value="Genomic_DNA"/>
</dbReference>
<dbReference type="Proteomes" id="UP000317839">
    <property type="component" value="Unassembled WGS sequence"/>
</dbReference>